<name>A0A7C9AHX1_OPUST</name>
<evidence type="ECO:0000313" key="1">
    <source>
        <dbReference type="EMBL" id="MBA4667031.1"/>
    </source>
</evidence>
<reference evidence="1" key="2">
    <citation type="submission" date="2020-07" db="EMBL/GenBank/DDBJ databases">
        <authorList>
            <person name="Vera ALvarez R."/>
            <person name="Arias-Moreno D.M."/>
            <person name="Jimenez-Jacinto V."/>
            <person name="Jimenez-Bremont J.F."/>
            <person name="Swaminathan K."/>
            <person name="Moose S.P."/>
            <person name="Guerrero-Gonzalez M.L."/>
            <person name="Marino-Ramirez L."/>
            <person name="Landsman D."/>
            <person name="Rodriguez-Kessler M."/>
            <person name="Delgado-Sanchez P."/>
        </authorList>
    </citation>
    <scope>NUCLEOTIDE SEQUENCE</scope>
    <source>
        <tissue evidence="1">Cladode</tissue>
    </source>
</reference>
<accession>A0A7C9AHX1</accession>
<reference evidence="1" key="1">
    <citation type="journal article" date="2013" name="J. Plant Res.">
        <title>Effect of fungi and light on seed germination of three Opuntia species from semiarid lands of central Mexico.</title>
        <authorList>
            <person name="Delgado-Sanchez P."/>
            <person name="Jimenez-Bremont J.F."/>
            <person name="Guerrero-Gonzalez Mde L."/>
            <person name="Flores J."/>
        </authorList>
    </citation>
    <scope>NUCLEOTIDE SEQUENCE</scope>
    <source>
        <tissue evidence="1">Cladode</tissue>
    </source>
</reference>
<proteinExistence type="predicted"/>
<organism evidence="1">
    <name type="scientific">Opuntia streptacantha</name>
    <name type="common">Prickly pear cactus</name>
    <name type="synonym">Opuntia cardona</name>
    <dbReference type="NCBI Taxonomy" id="393608"/>
    <lineage>
        <taxon>Eukaryota</taxon>
        <taxon>Viridiplantae</taxon>
        <taxon>Streptophyta</taxon>
        <taxon>Embryophyta</taxon>
        <taxon>Tracheophyta</taxon>
        <taxon>Spermatophyta</taxon>
        <taxon>Magnoliopsida</taxon>
        <taxon>eudicotyledons</taxon>
        <taxon>Gunneridae</taxon>
        <taxon>Pentapetalae</taxon>
        <taxon>Caryophyllales</taxon>
        <taxon>Cactineae</taxon>
        <taxon>Cactaceae</taxon>
        <taxon>Opuntioideae</taxon>
        <taxon>Opuntia</taxon>
    </lineage>
</organism>
<protein>
    <submittedName>
        <fullName evidence="1">Uncharacterized protein</fullName>
    </submittedName>
</protein>
<dbReference type="AlphaFoldDB" id="A0A7C9AHX1"/>
<dbReference type="EMBL" id="GISG01234086">
    <property type="protein sequence ID" value="MBA4667031.1"/>
    <property type="molecule type" value="Transcribed_RNA"/>
</dbReference>
<sequence>MLPGSSIRAAGATSELCLQLPHTEDPRDEVVRSLPEPVLSSLTTLNGFSRAFRTFLMRGRLVGLELRHDLATIAMAHTSSKRSSSYIKEGSTIFVTSSLS</sequence>